<evidence type="ECO:0000256" key="3">
    <source>
        <dbReference type="ARBA" id="ARBA00023163"/>
    </source>
</evidence>
<keyword evidence="6" id="KW-1185">Reference proteome</keyword>
<evidence type="ECO:0000259" key="4">
    <source>
        <dbReference type="PROSITE" id="PS01124"/>
    </source>
</evidence>
<dbReference type="RefSeq" id="WP_330133451.1">
    <property type="nucleotide sequence ID" value="NZ_JAUTXY010000004.1"/>
</dbReference>
<dbReference type="SMART" id="SM00342">
    <property type="entry name" value="HTH_ARAC"/>
    <property type="match status" value="1"/>
</dbReference>
<feature type="domain" description="HTH araC/xylS-type" evidence="4">
    <location>
        <begin position="49"/>
        <end position="146"/>
    </location>
</feature>
<keyword evidence="1" id="KW-0805">Transcription regulation</keyword>
<organism evidence="5 6">
    <name type="scientific">Rhodococcus artemisiae</name>
    <dbReference type="NCBI Taxonomy" id="714159"/>
    <lineage>
        <taxon>Bacteria</taxon>
        <taxon>Bacillati</taxon>
        <taxon>Actinomycetota</taxon>
        <taxon>Actinomycetes</taxon>
        <taxon>Mycobacteriales</taxon>
        <taxon>Nocardiaceae</taxon>
        <taxon>Rhodococcus</taxon>
    </lineage>
</organism>
<dbReference type="EMBL" id="JAUTXY010000004">
    <property type="protein sequence ID" value="MEE2058226.1"/>
    <property type="molecule type" value="Genomic_DNA"/>
</dbReference>
<evidence type="ECO:0000256" key="1">
    <source>
        <dbReference type="ARBA" id="ARBA00023015"/>
    </source>
</evidence>
<keyword evidence="3" id="KW-0804">Transcription</keyword>
<evidence type="ECO:0000313" key="5">
    <source>
        <dbReference type="EMBL" id="MEE2058226.1"/>
    </source>
</evidence>
<sequence>MALQQELFWTDHRDEAALVRLCRGPVPDGDAIATLATGPRHRDVDPRIVRTVRRIHTDVSGRRNATDLARAEHLSTSHFLRLFGRETGTSFRRYRLWVRMLHVARSFSEGTDFTSAAMSAGFASPSHFSDSFLRMFGLTATALAATGADVVLEDAPAAYDNRDASSSAR</sequence>
<dbReference type="InterPro" id="IPR050204">
    <property type="entry name" value="AraC_XylS_family_regulators"/>
</dbReference>
<evidence type="ECO:0000256" key="2">
    <source>
        <dbReference type="ARBA" id="ARBA00023125"/>
    </source>
</evidence>
<reference evidence="5 6" key="1">
    <citation type="submission" date="2023-07" db="EMBL/GenBank/DDBJ databases">
        <authorList>
            <person name="Girao M."/>
            <person name="Carvalho M.F."/>
        </authorList>
    </citation>
    <scope>NUCLEOTIDE SEQUENCE [LARGE SCALE GENOMIC DNA]</scope>
    <source>
        <strain evidence="5 6">YIM65754</strain>
    </source>
</reference>
<dbReference type="InterPro" id="IPR009057">
    <property type="entry name" value="Homeodomain-like_sf"/>
</dbReference>
<name>A0ABU7L9K3_9NOCA</name>
<accession>A0ABU7L9K3</accession>
<protein>
    <submittedName>
        <fullName evidence="5">AraC family transcriptional regulator</fullName>
    </submittedName>
</protein>
<dbReference type="Proteomes" id="UP001336020">
    <property type="component" value="Unassembled WGS sequence"/>
</dbReference>
<keyword evidence="2" id="KW-0238">DNA-binding</keyword>
<dbReference type="Gene3D" id="1.10.10.60">
    <property type="entry name" value="Homeodomain-like"/>
    <property type="match status" value="1"/>
</dbReference>
<proteinExistence type="predicted"/>
<dbReference type="InterPro" id="IPR018060">
    <property type="entry name" value="HTH_AraC"/>
</dbReference>
<dbReference type="SUPFAM" id="SSF46689">
    <property type="entry name" value="Homeodomain-like"/>
    <property type="match status" value="1"/>
</dbReference>
<gene>
    <name evidence="5" type="ORF">Q7514_11905</name>
</gene>
<dbReference type="PANTHER" id="PTHR46796">
    <property type="entry name" value="HTH-TYPE TRANSCRIPTIONAL ACTIVATOR RHAS-RELATED"/>
    <property type="match status" value="1"/>
</dbReference>
<comment type="caution">
    <text evidence="5">The sequence shown here is derived from an EMBL/GenBank/DDBJ whole genome shotgun (WGS) entry which is preliminary data.</text>
</comment>
<dbReference type="Pfam" id="PF12833">
    <property type="entry name" value="HTH_18"/>
    <property type="match status" value="1"/>
</dbReference>
<dbReference type="PROSITE" id="PS01124">
    <property type="entry name" value="HTH_ARAC_FAMILY_2"/>
    <property type="match status" value="1"/>
</dbReference>
<evidence type="ECO:0000313" key="6">
    <source>
        <dbReference type="Proteomes" id="UP001336020"/>
    </source>
</evidence>